<feature type="chain" id="PRO_5015393945" description="DUF5648 domain-containing protein" evidence="2">
    <location>
        <begin position="43"/>
        <end position="778"/>
    </location>
</feature>
<sequence>MSLEERFLTMTGNNKVWRAPLAGLASIAMLATMGLVAGTASAAGTATVDQYNFKVTLDAGSISGVGDGAVDGSKTKSFYFNDLDTNHNGKLDELYTNLYTLTTPGASYGNKFTGWYTSPEAGAAKFDFKNTYVTKAITLYAHYAEPDDIVTFRFAAGSDGVKRVEGGAYGSADTNARSFATDTTAGTAQYRLTVSKKDKKIAKWELPNDIADSALVTKWEADQTGAGKITDDITFDDLTSDFTNKLGYNNPSTNDVTLKPSVTSDAVKVNFNGSTASSVDVAYNSTVSLPTAFKSSDAHALVTKWSYNYAGKTKEWTKDDKVSSVFDPELNLRAADFAPYYTVRFYTKVNYRNVPVADAQIVAANATAAKPADPSRDDYAFAGWSEKDGYGQDDFDFAKAISKDTDLYAQWSANKATVTFDYNYAGKKTPKSYASGETFSLPTDATRDGYTNLGWYTKVVPSEFVWLKVRDNVFGSATFNKDIWVQVPYGTTAKYVSDVKGVRLSDFAQYQIPSDAQLKIDPTTGTLQYLKSTQTEVAPGKYETTTQWIDVDKTLYASWQKSDKDTLAPQEQQVPTDSTGEVTDTANYTAASRAAYAKAYKAYLAHKDQLGTSDGELTADEAATLQAELTAAQALLVQTTPVKVIRLVNGAKHLYSTDVKEQNFLKNNGWKVEGVAFYATDKTAPKSTPVYRLRNTADGSHLLSTDANEVKVLTQGSWEDEGVVFYAPQGATDSVKRFWKAGSEHLYTADLNEYKYNTTKAGWTGDDTVFVAAKTQVK</sequence>
<dbReference type="EMBL" id="NWTX01000017">
    <property type="protein sequence ID" value="PST45872.1"/>
    <property type="molecule type" value="Genomic_DNA"/>
</dbReference>
<reference evidence="4 5" key="2">
    <citation type="submission" date="2018-03" db="EMBL/GenBank/DDBJ databases">
        <title>The comparative genomics of Bifidobacterium callitrichos reflects dietary carbohydrate utilization within the common marmoset gut.</title>
        <authorList>
            <person name="Rani A."/>
        </authorList>
    </citation>
    <scope>NUCLEOTIDE SEQUENCE [LARGE SCALE GENOMIC DNA]</scope>
    <source>
        <strain evidence="4 5">UMA51805</strain>
    </source>
</reference>
<dbReference type="Pfam" id="PF18885">
    <property type="entry name" value="DUF5648"/>
    <property type="match status" value="1"/>
</dbReference>
<dbReference type="GO" id="GO:0030313">
    <property type="term" value="C:cell envelope"/>
    <property type="evidence" value="ECO:0007669"/>
    <property type="project" value="UniProtKB-SubCell"/>
</dbReference>
<accession>A0A2T3G8U3</accession>
<name>A0A2T3G8U3_9BIFI</name>
<keyword evidence="5" id="KW-1185">Reference proteome</keyword>
<evidence type="ECO:0000256" key="1">
    <source>
        <dbReference type="ARBA" id="ARBA00004196"/>
    </source>
</evidence>
<organism evidence="4 5">
    <name type="scientific">Bifidobacterium callitrichos</name>
    <dbReference type="NCBI Taxonomy" id="762209"/>
    <lineage>
        <taxon>Bacteria</taxon>
        <taxon>Bacillati</taxon>
        <taxon>Actinomycetota</taxon>
        <taxon>Actinomycetes</taxon>
        <taxon>Bifidobacteriales</taxon>
        <taxon>Bifidobacteriaceae</taxon>
        <taxon>Bifidobacterium</taxon>
    </lineage>
</organism>
<dbReference type="AlphaFoldDB" id="A0A2T3G8U3"/>
<evidence type="ECO:0000313" key="5">
    <source>
        <dbReference type="Proteomes" id="UP000240228"/>
    </source>
</evidence>
<comment type="subcellular location">
    <subcellularLocation>
        <location evidence="1">Cell envelope</location>
    </subcellularLocation>
</comment>
<feature type="signal peptide" evidence="2">
    <location>
        <begin position="1"/>
        <end position="42"/>
    </location>
</feature>
<dbReference type="Gene3D" id="2.60.40.4270">
    <property type="entry name" value="Listeria-Bacteroides repeat domain"/>
    <property type="match status" value="3"/>
</dbReference>
<evidence type="ECO:0000313" key="4">
    <source>
        <dbReference type="EMBL" id="PST45872.1"/>
    </source>
</evidence>
<reference evidence="5" key="1">
    <citation type="submission" date="2017-09" db="EMBL/GenBank/DDBJ databases">
        <authorList>
            <person name="Sela D.A."/>
            <person name="Albert K."/>
        </authorList>
    </citation>
    <scope>NUCLEOTIDE SEQUENCE [LARGE SCALE GENOMIC DNA]</scope>
    <source>
        <strain evidence="5">UMA51805</strain>
    </source>
</reference>
<dbReference type="InterPro" id="IPR013378">
    <property type="entry name" value="InlB-like_B-rpt"/>
</dbReference>
<protein>
    <recommendedName>
        <fullName evidence="3">DUF5648 domain-containing protein</fullName>
    </recommendedName>
</protein>
<dbReference type="InterPro" id="IPR042229">
    <property type="entry name" value="Listeria/Bacterioides_rpt_sf"/>
</dbReference>
<evidence type="ECO:0000259" key="3">
    <source>
        <dbReference type="Pfam" id="PF18885"/>
    </source>
</evidence>
<feature type="domain" description="DUF5648" evidence="3">
    <location>
        <begin position="646"/>
        <end position="771"/>
    </location>
</feature>
<evidence type="ECO:0000256" key="2">
    <source>
        <dbReference type="SAM" id="SignalP"/>
    </source>
</evidence>
<proteinExistence type="predicted"/>
<dbReference type="Proteomes" id="UP000240228">
    <property type="component" value="Unassembled WGS sequence"/>
</dbReference>
<gene>
    <name evidence="4" type="ORF">CPA40_08925</name>
</gene>
<keyword evidence="2" id="KW-0732">Signal</keyword>
<dbReference type="Pfam" id="PF09479">
    <property type="entry name" value="Flg_new"/>
    <property type="match status" value="3"/>
</dbReference>
<comment type="caution">
    <text evidence="4">The sequence shown here is derived from an EMBL/GenBank/DDBJ whole genome shotgun (WGS) entry which is preliminary data.</text>
</comment>
<dbReference type="InterPro" id="IPR043708">
    <property type="entry name" value="DUF5648"/>
</dbReference>